<keyword evidence="3" id="KW-1185">Reference proteome</keyword>
<dbReference type="AlphaFoldDB" id="A0AAV1IJG3"/>
<accession>A0AAV1IJG3</accession>
<gene>
    <name evidence="2" type="ORF">CVIRNUC_010031</name>
</gene>
<proteinExistence type="predicted"/>
<reference evidence="2 3" key="1">
    <citation type="submission" date="2023-10" db="EMBL/GenBank/DDBJ databases">
        <authorList>
            <person name="Maclean D."/>
            <person name="Macfadyen A."/>
        </authorList>
    </citation>
    <scope>NUCLEOTIDE SEQUENCE [LARGE SCALE GENOMIC DNA]</scope>
</reference>
<comment type="caution">
    <text evidence="2">The sequence shown here is derived from an EMBL/GenBank/DDBJ whole genome shotgun (WGS) entry which is preliminary data.</text>
</comment>
<evidence type="ECO:0000313" key="2">
    <source>
        <dbReference type="EMBL" id="CAK0786817.1"/>
    </source>
</evidence>
<feature type="region of interest" description="Disordered" evidence="1">
    <location>
        <begin position="127"/>
        <end position="168"/>
    </location>
</feature>
<sequence length="168" mass="18124">MLLHLTHPVASRNGLLMPCTQQHGHPPSVPEQCLQRLCAASKTYDRHCNQHSRVKAGAGEEPGPLEALQAACEEEGVDLVPMAYLQDDETWEDLLDNEEVVWDPTLDVPERPAFSNPKTVELAEALSAQRMVNSSSTSASGAATPAEATPARSKDGSSSKVIEVPFQP</sequence>
<feature type="compositionally biased region" description="Low complexity" evidence="1">
    <location>
        <begin position="134"/>
        <end position="151"/>
    </location>
</feature>
<dbReference type="Proteomes" id="UP001314263">
    <property type="component" value="Unassembled WGS sequence"/>
</dbReference>
<protein>
    <submittedName>
        <fullName evidence="2">Uncharacterized protein</fullName>
    </submittedName>
</protein>
<dbReference type="EMBL" id="CAUYUE010000015">
    <property type="protein sequence ID" value="CAK0786817.1"/>
    <property type="molecule type" value="Genomic_DNA"/>
</dbReference>
<organism evidence="2 3">
    <name type="scientific">Coccomyxa viridis</name>
    <dbReference type="NCBI Taxonomy" id="1274662"/>
    <lineage>
        <taxon>Eukaryota</taxon>
        <taxon>Viridiplantae</taxon>
        <taxon>Chlorophyta</taxon>
        <taxon>core chlorophytes</taxon>
        <taxon>Trebouxiophyceae</taxon>
        <taxon>Trebouxiophyceae incertae sedis</taxon>
        <taxon>Coccomyxaceae</taxon>
        <taxon>Coccomyxa</taxon>
    </lineage>
</organism>
<evidence type="ECO:0000256" key="1">
    <source>
        <dbReference type="SAM" id="MobiDB-lite"/>
    </source>
</evidence>
<name>A0AAV1IJG3_9CHLO</name>
<evidence type="ECO:0000313" key="3">
    <source>
        <dbReference type="Proteomes" id="UP001314263"/>
    </source>
</evidence>